<feature type="transmembrane region" description="Helical" evidence="1">
    <location>
        <begin position="168"/>
        <end position="194"/>
    </location>
</feature>
<feature type="transmembrane region" description="Helical" evidence="1">
    <location>
        <begin position="93"/>
        <end position="115"/>
    </location>
</feature>
<keyword evidence="1" id="KW-1133">Transmembrane helix</keyword>
<dbReference type="HOGENOM" id="CLU_918829_0_0_1"/>
<evidence type="ECO:0000256" key="2">
    <source>
        <dbReference type="SAM" id="SignalP"/>
    </source>
</evidence>
<name>A0A084R205_STAC4</name>
<evidence type="ECO:0000313" key="3">
    <source>
        <dbReference type="EMBL" id="KFA70240.1"/>
    </source>
</evidence>
<reference evidence="3 4" key="1">
    <citation type="journal article" date="2014" name="BMC Genomics">
        <title>Comparative genome sequencing reveals chemotype-specific gene clusters in the toxigenic black mold Stachybotrys.</title>
        <authorList>
            <person name="Semeiks J."/>
            <person name="Borek D."/>
            <person name="Otwinowski Z."/>
            <person name="Grishin N.V."/>
        </authorList>
    </citation>
    <scope>NUCLEOTIDE SEQUENCE [LARGE SCALE GENOMIC DNA]</scope>
    <source>
        <strain evidence="3 4">IBT 40285</strain>
    </source>
</reference>
<evidence type="ECO:0000313" key="4">
    <source>
        <dbReference type="Proteomes" id="UP000028524"/>
    </source>
</evidence>
<feature type="transmembrane region" description="Helical" evidence="1">
    <location>
        <begin position="219"/>
        <end position="242"/>
    </location>
</feature>
<protein>
    <submittedName>
        <fullName evidence="3">Uncharacterized protein</fullName>
    </submittedName>
</protein>
<keyword evidence="1" id="KW-0472">Membrane</keyword>
<accession>A0A084R205</accession>
<sequence>MSSDLYWLCLLTFIAWHITACNASITDRSRSQFDHYFPTFEQYIRPQILINCSQELRDYQNYSIPDAPGIREHAQHLTGCILDVLGELDKASMAITGILLALLPVGLVNLGPSIAELSLLSARRPILAALLGFGAMSPNPSLPMEFADLVERTPMKRSRYALFKKTPFLVKIAVSVVEYAIALAAASNCFYQIWRLTYRAVSLAPVAVYLRGLPEEATLFGWVALNLPIHLIGFATFSLAYAKTQSSHGDIIRPGFYRWLLNELTPCILVLTFELEGIRSTITIKHTEVTENSEEIHYTMSRK</sequence>
<organism evidence="3 4">
    <name type="scientific">Stachybotrys chlorohalonatus (strain IBT 40285)</name>
    <dbReference type="NCBI Taxonomy" id="1283841"/>
    <lineage>
        <taxon>Eukaryota</taxon>
        <taxon>Fungi</taxon>
        <taxon>Dikarya</taxon>
        <taxon>Ascomycota</taxon>
        <taxon>Pezizomycotina</taxon>
        <taxon>Sordariomycetes</taxon>
        <taxon>Hypocreomycetidae</taxon>
        <taxon>Hypocreales</taxon>
        <taxon>Stachybotryaceae</taxon>
        <taxon>Stachybotrys</taxon>
    </lineage>
</organism>
<feature type="chain" id="PRO_5001780157" evidence="2">
    <location>
        <begin position="24"/>
        <end position="303"/>
    </location>
</feature>
<dbReference type="EMBL" id="KL659261">
    <property type="protein sequence ID" value="KFA70240.1"/>
    <property type="molecule type" value="Genomic_DNA"/>
</dbReference>
<dbReference type="OrthoDB" id="3009728at2759"/>
<dbReference type="Proteomes" id="UP000028524">
    <property type="component" value="Unassembled WGS sequence"/>
</dbReference>
<evidence type="ECO:0000256" key="1">
    <source>
        <dbReference type="SAM" id="Phobius"/>
    </source>
</evidence>
<keyword evidence="1" id="KW-0812">Transmembrane</keyword>
<dbReference type="AlphaFoldDB" id="A0A084R205"/>
<dbReference type="OMA" id="CPKEFEA"/>
<keyword evidence="4" id="KW-1185">Reference proteome</keyword>
<dbReference type="InParanoid" id="A0A084R205"/>
<gene>
    <name evidence="3" type="ORF">S40285_08256</name>
</gene>
<feature type="signal peptide" evidence="2">
    <location>
        <begin position="1"/>
        <end position="23"/>
    </location>
</feature>
<keyword evidence="2" id="KW-0732">Signal</keyword>
<proteinExistence type="predicted"/>